<gene>
    <name evidence="4" type="ORF">A1353_18510</name>
</gene>
<feature type="transmembrane region" description="Helical" evidence="1">
    <location>
        <begin position="12"/>
        <end position="36"/>
    </location>
</feature>
<evidence type="ECO:0000313" key="4">
    <source>
        <dbReference type="EMBL" id="OAI01239.1"/>
    </source>
</evidence>
<dbReference type="InterPro" id="IPR013498">
    <property type="entry name" value="Topo_IA_Znf"/>
</dbReference>
<dbReference type="PANTHER" id="PTHR30015:SF7">
    <property type="entry name" value="TYPE IV METHYL-DIRECTED RESTRICTION ENZYME ECOKMRR"/>
    <property type="match status" value="1"/>
</dbReference>
<evidence type="ECO:0008006" key="6">
    <source>
        <dbReference type="Google" id="ProtNLM"/>
    </source>
</evidence>
<dbReference type="GO" id="GO:0003916">
    <property type="term" value="F:DNA topoisomerase activity"/>
    <property type="evidence" value="ECO:0007669"/>
    <property type="project" value="InterPro"/>
</dbReference>
<dbReference type="GO" id="GO:0005694">
    <property type="term" value="C:chromosome"/>
    <property type="evidence" value="ECO:0007669"/>
    <property type="project" value="InterPro"/>
</dbReference>
<dbReference type="SUPFAM" id="SSF57783">
    <property type="entry name" value="Zinc beta-ribbon"/>
    <property type="match status" value="1"/>
</dbReference>
<protein>
    <recommendedName>
        <fullName evidence="6">Restriction endonuclease</fullName>
    </recommendedName>
</protein>
<comment type="caution">
    <text evidence="4">The sequence shown here is derived from an EMBL/GenBank/DDBJ whole genome shotgun (WGS) entry which is preliminary data.</text>
</comment>
<evidence type="ECO:0000259" key="3">
    <source>
        <dbReference type="Pfam" id="PF04471"/>
    </source>
</evidence>
<dbReference type="PANTHER" id="PTHR30015">
    <property type="entry name" value="MRR RESTRICTION SYSTEM PROTEIN"/>
    <property type="match status" value="1"/>
</dbReference>
<dbReference type="EMBL" id="LUUH01000071">
    <property type="protein sequence ID" value="OAI01239.1"/>
    <property type="molecule type" value="Genomic_DNA"/>
</dbReference>
<dbReference type="InterPro" id="IPR011856">
    <property type="entry name" value="tRNA_endonuc-like_dom_sf"/>
</dbReference>
<evidence type="ECO:0000313" key="5">
    <source>
        <dbReference type="Proteomes" id="UP000077763"/>
    </source>
</evidence>
<dbReference type="InterPro" id="IPR052906">
    <property type="entry name" value="Type_IV_Methyl-Rstrct_Enzyme"/>
</dbReference>
<dbReference type="AlphaFoldDB" id="A0A177M8Y1"/>
<dbReference type="Pfam" id="PF01396">
    <property type="entry name" value="Zn_ribbon_Top1"/>
    <property type="match status" value="1"/>
</dbReference>
<dbReference type="GO" id="GO:0003677">
    <property type="term" value="F:DNA binding"/>
    <property type="evidence" value="ECO:0007669"/>
    <property type="project" value="InterPro"/>
</dbReference>
<feature type="transmembrane region" description="Helical" evidence="1">
    <location>
        <begin position="68"/>
        <end position="87"/>
    </location>
</feature>
<organism evidence="4 5">
    <name type="scientific">Methylomonas methanica</name>
    <dbReference type="NCBI Taxonomy" id="421"/>
    <lineage>
        <taxon>Bacteria</taxon>
        <taxon>Pseudomonadati</taxon>
        <taxon>Pseudomonadota</taxon>
        <taxon>Gammaproteobacteria</taxon>
        <taxon>Methylococcales</taxon>
        <taxon>Methylococcaceae</taxon>
        <taxon>Methylomonas</taxon>
    </lineage>
</organism>
<dbReference type="Gene3D" id="3.30.65.10">
    <property type="entry name" value="Bacterial Topoisomerase I, domain 1"/>
    <property type="match status" value="1"/>
</dbReference>
<keyword evidence="1" id="KW-0472">Membrane</keyword>
<keyword evidence="1" id="KW-0812">Transmembrane</keyword>
<proteinExistence type="predicted"/>
<dbReference type="Proteomes" id="UP000077763">
    <property type="component" value="Unassembled WGS sequence"/>
</dbReference>
<dbReference type="RefSeq" id="WP_064037652.1">
    <property type="nucleotide sequence ID" value="NZ_LUUH01000071.1"/>
</dbReference>
<dbReference type="InterPro" id="IPR007560">
    <property type="entry name" value="Restrct_endonuc_IV_Mrr"/>
</dbReference>
<sequence>MARRKKSSPIEDLFEITAALPWWVGAILAIVAYIVLHRYAIADVQTTAVPGQLGQMVVGQVTKMLAGYGQYILPFLFIAGGMASFFGRRKREELVRIVGNESSGNALRTLSWQDFELLVGESFRLKGYTVVETGGGGADGGIDLVLKKGGEVFLVQCKQWRAFKVSVNIVRELFGVMAAQGATGGFVVTSGIFTADAKSFAKGRNIELIDGSELTRMIDSAKAARSIRAKTETPPVPAFVAQPDITTTSPPCPNCGGVMVKRTAKQGSNAGGTFWGCSAFPKCRGVRNFE</sequence>
<dbReference type="SUPFAM" id="SSF52980">
    <property type="entry name" value="Restriction endonuclease-like"/>
    <property type="match status" value="1"/>
</dbReference>
<dbReference type="Pfam" id="PF04471">
    <property type="entry name" value="Mrr_cat"/>
    <property type="match status" value="1"/>
</dbReference>
<dbReference type="Gene3D" id="3.40.1350.10">
    <property type="match status" value="1"/>
</dbReference>
<name>A0A177M8Y1_METMH</name>
<dbReference type="InterPro" id="IPR011335">
    <property type="entry name" value="Restrct_endonuc-II-like"/>
</dbReference>
<feature type="domain" description="Restriction endonuclease type IV Mrr" evidence="3">
    <location>
        <begin position="107"/>
        <end position="218"/>
    </location>
</feature>
<dbReference type="GO" id="GO:0009307">
    <property type="term" value="P:DNA restriction-modification system"/>
    <property type="evidence" value="ECO:0007669"/>
    <property type="project" value="InterPro"/>
</dbReference>
<accession>A0A177M8Y1</accession>
<dbReference type="REBASE" id="164817">
    <property type="entry name" value="Mme45371Mrr2P"/>
</dbReference>
<dbReference type="GO" id="GO:0006265">
    <property type="term" value="P:DNA topological change"/>
    <property type="evidence" value="ECO:0007669"/>
    <property type="project" value="InterPro"/>
</dbReference>
<feature type="domain" description="DNA topoisomerase type IA zn finger" evidence="2">
    <location>
        <begin position="252"/>
        <end position="289"/>
    </location>
</feature>
<evidence type="ECO:0000259" key="2">
    <source>
        <dbReference type="Pfam" id="PF01396"/>
    </source>
</evidence>
<evidence type="ECO:0000256" key="1">
    <source>
        <dbReference type="SAM" id="Phobius"/>
    </source>
</evidence>
<dbReference type="GO" id="GO:0015666">
    <property type="term" value="F:restriction endodeoxyribonuclease activity"/>
    <property type="evidence" value="ECO:0007669"/>
    <property type="project" value="TreeGrafter"/>
</dbReference>
<keyword evidence="1" id="KW-1133">Transmembrane helix</keyword>
<reference evidence="4 5" key="1">
    <citation type="submission" date="2016-03" db="EMBL/GenBank/DDBJ databases">
        <authorList>
            <person name="Ploux O."/>
        </authorList>
    </citation>
    <scope>NUCLEOTIDE SEQUENCE [LARGE SCALE GENOMIC DNA]</scope>
    <source>
        <strain evidence="4 5">R-45371</strain>
    </source>
</reference>